<dbReference type="VEuPathDB" id="VectorBase:AFUN003005"/>
<feature type="domain" description="TIL" evidence="2">
    <location>
        <begin position="62"/>
        <end position="116"/>
    </location>
</feature>
<reference evidence="3" key="1">
    <citation type="submission" date="2020-05" db="UniProtKB">
        <authorList>
            <consortium name="EnsemblMetazoa"/>
        </authorList>
    </citation>
    <scope>IDENTIFICATION</scope>
    <source>
        <strain evidence="3">FUMOZ</strain>
    </source>
</reference>
<dbReference type="Pfam" id="PF01826">
    <property type="entry name" value="TIL"/>
    <property type="match status" value="1"/>
</dbReference>
<sequence length="123" mass="13769">MKISIAFFLLAVTVVLDEVHGQAEEEIVPIVDLEIVDLEGRPVLPVLPFEPCFAWIRPIPRCPANERYTCCRPCIEPACRTRIVCVKCRSCTAGCVCIDGYIRSTPGGRCIPIAQCRKIEIFF</sequence>
<protein>
    <submittedName>
        <fullName evidence="3">TIL domain-containing protein</fullName>
    </submittedName>
</protein>
<organism evidence="3">
    <name type="scientific">Anopheles funestus</name>
    <name type="common">African malaria mosquito</name>
    <dbReference type="NCBI Taxonomy" id="62324"/>
    <lineage>
        <taxon>Eukaryota</taxon>
        <taxon>Metazoa</taxon>
        <taxon>Ecdysozoa</taxon>
        <taxon>Arthropoda</taxon>
        <taxon>Hexapoda</taxon>
        <taxon>Insecta</taxon>
        <taxon>Pterygota</taxon>
        <taxon>Neoptera</taxon>
        <taxon>Endopterygota</taxon>
        <taxon>Diptera</taxon>
        <taxon>Nematocera</taxon>
        <taxon>Culicoidea</taxon>
        <taxon>Culicidae</taxon>
        <taxon>Anophelinae</taxon>
        <taxon>Anopheles</taxon>
    </lineage>
</organism>
<dbReference type="CDD" id="cd19941">
    <property type="entry name" value="TIL"/>
    <property type="match status" value="1"/>
</dbReference>
<name>A0A182R9Z6_ANOFN</name>
<proteinExistence type="predicted"/>
<dbReference type="InterPro" id="IPR002919">
    <property type="entry name" value="TIL_dom"/>
</dbReference>
<dbReference type="AlphaFoldDB" id="A0A182R9Z6"/>
<feature type="chain" id="PRO_5021236277" evidence="1">
    <location>
        <begin position="22"/>
        <end position="123"/>
    </location>
</feature>
<evidence type="ECO:0000313" key="3">
    <source>
        <dbReference type="EnsemblMetazoa" id="AFUN003005-PA"/>
    </source>
</evidence>
<dbReference type="SUPFAM" id="SSF57567">
    <property type="entry name" value="Serine protease inhibitors"/>
    <property type="match status" value="1"/>
</dbReference>
<accession>A0A182R9Z6</accession>
<evidence type="ECO:0000259" key="2">
    <source>
        <dbReference type="Pfam" id="PF01826"/>
    </source>
</evidence>
<feature type="signal peptide" evidence="1">
    <location>
        <begin position="1"/>
        <end position="21"/>
    </location>
</feature>
<dbReference type="EnsemblMetazoa" id="AFUN003005-RA">
    <property type="protein sequence ID" value="AFUN003005-PA"/>
    <property type="gene ID" value="AFUN003005"/>
</dbReference>
<dbReference type="Gene3D" id="2.10.25.10">
    <property type="entry name" value="Laminin"/>
    <property type="match status" value="1"/>
</dbReference>
<dbReference type="InterPro" id="IPR036084">
    <property type="entry name" value="Ser_inhib-like_sf"/>
</dbReference>
<evidence type="ECO:0000256" key="1">
    <source>
        <dbReference type="SAM" id="SignalP"/>
    </source>
</evidence>
<dbReference type="VEuPathDB" id="VectorBase:AFUN2_003008"/>
<keyword evidence="1" id="KW-0732">Signal</keyword>